<protein>
    <submittedName>
        <fullName evidence="1">Uncharacterized protein</fullName>
    </submittedName>
</protein>
<keyword evidence="2" id="KW-1185">Reference proteome</keyword>
<accession>A0A4V6PF00</accession>
<comment type="caution">
    <text evidence="1">The sequence shown here is derived from an EMBL/GenBank/DDBJ whole genome shotgun (WGS) entry which is preliminary data.</text>
</comment>
<gene>
    <name evidence="1" type="ORF">E1293_08650</name>
</gene>
<reference evidence="1 2" key="1">
    <citation type="submission" date="2019-03" db="EMBL/GenBank/DDBJ databases">
        <title>Draft genome sequences of novel Actinobacteria.</title>
        <authorList>
            <person name="Sahin N."/>
            <person name="Ay H."/>
            <person name="Saygin H."/>
        </authorList>
    </citation>
    <scope>NUCLEOTIDE SEQUENCE [LARGE SCALE GENOMIC DNA]</scope>
    <source>
        <strain evidence="1 2">DSM 45941</strain>
    </source>
</reference>
<dbReference type="EMBL" id="SMKY01000026">
    <property type="protein sequence ID" value="TDD87007.1"/>
    <property type="molecule type" value="Genomic_DNA"/>
</dbReference>
<dbReference type="Proteomes" id="UP000295578">
    <property type="component" value="Unassembled WGS sequence"/>
</dbReference>
<proteinExistence type="predicted"/>
<name>A0A4V6PF00_9ACTN</name>
<evidence type="ECO:0000313" key="2">
    <source>
        <dbReference type="Proteomes" id="UP000295578"/>
    </source>
</evidence>
<organism evidence="1 2">
    <name type="scientific">Actinomadura darangshiensis</name>
    <dbReference type="NCBI Taxonomy" id="705336"/>
    <lineage>
        <taxon>Bacteria</taxon>
        <taxon>Bacillati</taxon>
        <taxon>Actinomycetota</taxon>
        <taxon>Actinomycetes</taxon>
        <taxon>Streptosporangiales</taxon>
        <taxon>Thermomonosporaceae</taxon>
        <taxon>Actinomadura</taxon>
    </lineage>
</organism>
<dbReference type="RefSeq" id="WP_132195677.1">
    <property type="nucleotide sequence ID" value="NZ_SMKY01000026.1"/>
</dbReference>
<dbReference type="AlphaFoldDB" id="A0A4V6PF00"/>
<sequence>MPIVVLSEIRTNLDGCGIVGDFAGAADALVGSLQEQSHPAPAQLVWLAHHGPFSYYENVGDETFTRVDLKWDGERFHGSYAEQHLLSGTNVNRLLSGVELEPVPAVLAQLGWEF</sequence>
<evidence type="ECO:0000313" key="1">
    <source>
        <dbReference type="EMBL" id="TDD87007.1"/>
    </source>
</evidence>
<dbReference type="OrthoDB" id="3535858at2"/>